<keyword evidence="2" id="KW-1133">Transmembrane helix</keyword>
<evidence type="ECO:0000256" key="1">
    <source>
        <dbReference type="SAM" id="MobiDB-lite"/>
    </source>
</evidence>
<proteinExistence type="predicted"/>
<accession>A0ABY6YXK5</accession>
<dbReference type="Proteomes" id="UP001156498">
    <property type="component" value="Plasmid p12A09"/>
</dbReference>
<organism evidence="3 4">
    <name type="scientific">Streptomonospora nanhaiensis</name>
    <dbReference type="NCBI Taxonomy" id="1323731"/>
    <lineage>
        <taxon>Bacteria</taxon>
        <taxon>Bacillati</taxon>
        <taxon>Actinomycetota</taxon>
        <taxon>Actinomycetes</taxon>
        <taxon>Streptosporangiales</taxon>
        <taxon>Nocardiopsidaceae</taxon>
        <taxon>Streptomonospora</taxon>
    </lineage>
</organism>
<reference evidence="3 4" key="1">
    <citation type="journal article" date="2013" name="Int. J. Syst. Evol. Microbiol.">
        <title>Description of Streptomonospora sediminis sp. nov. and Streptomonospora nanhaiensis sp. nov., and reclassification of Nocardiopsis arabia Hozzein &amp; Goodfellow 2008 as Streptomonospora arabica comb. nov. and emended description of the genus Streptomonospora.</title>
        <authorList>
            <person name="Zhang D.F."/>
            <person name="Pan H.Q."/>
            <person name="He J."/>
            <person name="Zhang X.M."/>
            <person name="Zhang Y.G."/>
            <person name="Klenk H.P."/>
            <person name="Hu J.C."/>
            <person name="Li W.J."/>
        </authorList>
    </citation>
    <scope>NUCLEOTIDE SEQUENCE [LARGE SCALE GENOMIC DNA]</scope>
    <source>
        <strain evidence="3 4">12A09</strain>
    </source>
</reference>
<evidence type="ECO:0000256" key="2">
    <source>
        <dbReference type="SAM" id="Phobius"/>
    </source>
</evidence>
<name>A0ABY6YXK5_9ACTN</name>
<keyword evidence="2" id="KW-0472">Membrane</keyword>
<evidence type="ECO:0000313" key="3">
    <source>
        <dbReference type="EMBL" id="WAE76833.1"/>
    </source>
</evidence>
<feature type="transmembrane region" description="Helical" evidence="2">
    <location>
        <begin position="32"/>
        <end position="49"/>
    </location>
</feature>
<feature type="region of interest" description="Disordered" evidence="1">
    <location>
        <begin position="1"/>
        <end position="22"/>
    </location>
</feature>
<protein>
    <submittedName>
        <fullName evidence="3">Uncharacterized protein</fullName>
    </submittedName>
</protein>
<evidence type="ECO:0000313" key="4">
    <source>
        <dbReference type="Proteomes" id="UP001156498"/>
    </source>
</evidence>
<keyword evidence="2" id="KW-0812">Transmembrane</keyword>
<dbReference type="EMBL" id="CP113265">
    <property type="protein sequence ID" value="WAE76833.1"/>
    <property type="molecule type" value="Genomic_DNA"/>
</dbReference>
<dbReference type="RefSeq" id="WP_267950599.1">
    <property type="nucleotide sequence ID" value="NZ_CP113265.1"/>
</dbReference>
<keyword evidence="3" id="KW-0614">Plasmid</keyword>
<geneLocation type="plasmid" evidence="3 4">
    <name>p12A09</name>
</geneLocation>
<keyword evidence="4" id="KW-1185">Reference proteome</keyword>
<gene>
    <name evidence="3" type="ORF">OUQ99_31485</name>
</gene>
<sequence length="50" mass="5303">MTRLEHPMAQNPQPSSSSSSSASVSSWLRRHLGLIVAITTVISPLVTVAT</sequence>